<evidence type="ECO:0000313" key="3">
    <source>
        <dbReference type="Proteomes" id="UP000032737"/>
    </source>
</evidence>
<dbReference type="HOGENOM" id="CLU_055621_2_1_14"/>
<dbReference type="RefSeq" id="WP_030004717.1">
    <property type="nucleotide sequence ID" value="NC_022549.1"/>
</dbReference>
<keyword evidence="1" id="KW-1133">Transmembrane helix</keyword>
<dbReference type="STRING" id="61635.BN85308340"/>
<dbReference type="PANTHER" id="PTHR37308:SF1">
    <property type="entry name" value="POLYPRENYL-PHOSPHATE TRANSPORTER"/>
    <property type="match status" value="1"/>
</dbReference>
<keyword evidence="3" id="KW-1185">Reference proteome</keyword>
<feature type="transmembrane region" description="Helical" evidence="1">
    <location>
        <begin position="12"/>
        <end position="34"/>
    </location>
</feature>
<dbReference type="PANTHER" id="PTHR37308">
    <property type="entry name" value="INTEGRAL MEMBRANE PROTEIN"/>
    <property type="match status" value="1"/>
</dbReference>
<feature type="transmembrane region" description="Helical" evidence="1">
    <location>
        <begin position="55"/>
        <end position="77"/>
    </location>
</feature>
<evidence type="ECO:0000256" key="1">
    <source>
        <dbReference type="SAM" id="Phobius"/>
    </source>
</evidence>
<dbReference type="AlphaFoldDB" id="U4KNJ8"/>
<feature type="transmembrane region" description="Helical" evidence="1">
    <location>
        <begin position="262"/>
        <end position="282"/>
    </location>
</feature>
<accession>U4KNJ8</accession>
<dbReference type="EMBL" id="FO681348">
    <property type="protein sequence ID" value="CCV65855.1"/>
    <property type="molecule type" value="Genomic_DNA"/>
</dbReference>
<proteinExistence type="predicted"/>
<feature type="transmembrane region" description="Helical" evidence="1">
    <location>
        <begin position="83"/>
        <end position="102"/>
    </location>
</feature>
<keyword evidence="1" id="KW-0812">Transmembrane</keyword>
<dbReference type="InterPro" id="IPR007163">
    <property type="entry name" value="VCA0040-like"/>
</dbReference>
<protein>
    <submittedName>
        <fullName evidence="2">Integral membrane protein</fullName>
    </submittedName>
</protein>
<dbReference type="Pfam" id="PF04018">
    <property type="entry name" value="VCA0040-like"/>
    <property type="match status" value="1"/>
</dbReference>
<keyword evidence="1" id="KW-0472">Membrane</keyword>
<feature type="transmembrane region" description="Helical" evidence="1">
    <location>
        <begin position="114"/>
        <end position="134"/>
    </location>
</feature>
<name>U4KNJ8_9MOLU</name>
<dbReference type="OrthoDB" id="9793746at2"/>
<evidence type="ECO:0000313" key="2">
    <source>
        <dbReference type="EMBL" id="CCV65855.1"/>
    </source>
</evidence>
<dbReference type="KEGG" id="abra:BN85308340"/>
<organism evidence="2 3">
    <name type="scientific">Acholeplasma brassicae</name>
    <dbReference type="NCBI Taxonomy" id="61635"/>
    <lineage>
        <taxon>Bacteria</taxon>
        <taxon>Bacillati</taxon>
        <taxon>Mycoplasmatota</taxon>
        <taxon>Mollicutes</taxon>
        <taxon>Acholeplasmatales</taxon>
        <taxon>Acholeplasmataceae</taxon>
        <taxon>Acholeplasma</taxon>
    </lineage>
</organism>
<dbReference type="Proteomes" id="UP000032737">
    <property type="component" value="Chromosome"/>
</dbReference>
<sequence length="287" mass="31309">MNKLIEIAKGSLMGIANIIPGVSGGTIAVIFRIYDKLIEAINKAFKKPLEALKDTYLLIIGIILGVLIGVFLISYGYEAFPLPTTLIFIGLIFGGIKPIVGIVNKRAVEWPDYLIFMSLFALIILLPLIGGSGGIASGTIYYIMLFVIGFLAAFTMIAPGISGSMVLLVLGYYQHVLDLAKELIESLIQLDFQALVNLILPVGLLGIGAILGAVVTSKLMAYLMEKHEVRFYYGIIGMLFASPFAIMYLLNQTNPLKNIELSHYMVGVILMIGAAYLSYALIKKYEN</sequence>
<feature type="transmembrane region" description="Helical" evidence="1">
    <location>
        <begin position="140"/>
        <end position="173"/>
    </location>
</feature>
<feature type="transmembrane region" description="Helical" evidence="1">
    <location>
        <begin position="194"/>
        <end position="219"/>
    </location>
</feature>
<feature type="transmembrane region" description="Helical" evidence="1">
    <location>
        <begin position="231"/>
        <end position="250"/>
    </location>
</feature>
<reference evidence="2 3" key="1">
    <citation type="journal article" date="2013" name="J. Mol. Microbiol. Biotechnol.">
        <title>Analysis of the Complete Genomes of Acholeplasma brassicae , A. palmae and A. laidlawii and Their Comparison to the Obligate Parasites from ' Candidatus Phytoplasma'.</title>
        <authorList>
            <person name="Kube M."/>
            <person name="Siewert C."/>
            <person name="Migdoll A.M."/>
            <person name="Duduk B."/>
            <person name="Holz S."/>
            <person name="Rabus R."/>
            <person name="Seemuller E."/>
            <person name="Mitrovic J."/>
            <person name="Muller I."/>
            <person name="Buttner C."/>
            <person name="Reinhardt R."/>
        </authorList>
    </citation>
    <scope>NUCLEOTIDE SEQUENCE [LARGE SCALE GENOMIC DNA]</scope>
    <source>
        <strain evidence="3">0502</strain>
    </source>
</reference>
<gene>
    <name evidence="2" type="ORF">BN85308340</name>
</gene>